<organism evidence="1 2">
    <name type="scientific">Burkholderia arboris</name>
    <dbReference type="NCBI Taxonomy" id="488730"/>
    <lineage>
        <taxon>Bacteria</taxon>
        <taxon>Pseudomonadati</taxon>
        <taxon>Pseudomonadota</taxon>
        <taxon>Betaproteobacteria</taxon>
        <taxon>Burkholderiales</taxon>
        <taxon>Burkholderiaceae</taxon>
        <taxon>Burkholderia</taxon>
        <taxon>Burkholderia cepacia complex</taxon>
    </lineage>
</organism>
<dbReference type="EMBL" id="CABVPX010000009">
    <property type="protein sequence ID" value="VWB59187.1"/>
    <property type="molecule type" value="Genomic_DNA"/>
</dbReference>
<evidence type="ECO:0000313" key="2">
    <source>
        <dbReference type="Proteomes" id="UP000494172"/>
    </source>
</evidence>
<name>A0A9Q9SI08_9BURK</name>
<gene>
    <name evidence="1" type="ORF">BAR24066_02732</name>
</gene>
<proteinExistence type="predicted"/>
<dbReference type="InterPro" id="IPR036052">
    <property type="entry name" value="TrpB-like_PALP_sf"/>
</dbReference>
<comment type="caution">
    <text evidence="1">The sequence shown here is derived from an EMBL/GenBank/DDBJ whole genome shotgun (WGS) entry which is preliminary data.</text>
</comment>
<sequence length="40" mass="4279">MQEMTDTVPRGEFEPGSKVLYAQSGGVPASSAYAEIFRNG</sequence>
<accession>A0A9Q9SI08</accession>
<evidence type="ECO:0000313" key="1">
    <source>
        <dbReference type="EMBL" id="VWB59187.1"/>
    </source>
</evidence>
<dbReference type="Gene3D" id="3.40.50.1100">
    <property type="match status" value="1"/>
</dbReference>
<protein>
    <submittedName>
        <fullName evidence="1">1-aminocyclopropane-1-carboxylate deaminase</fullName>
    </submittedName>
</protein>
<dbReference type="Proteomes" id="UP000494172">
    <property type="component" value="Unassembled WGS sequence"/>
</dbReference>
<dbReference type="AlphaFoldDB" id="A0A9Q9SI08"/>
<reference evidence="1 2" key="1">
    <citation type="submission" date="2019-09" db="EMBL/GenBank/DDBJ databases">
        <authorList>
            <person name="Depoorter E."/>
        </authorList>
    </citation>
    <scope>NUCLEOTIDE SEQUENCE [LARGE SCALE GENOMIC DNA]</scope>
    <source>
        <strain evidence="1">LMG 24066</strain>
    </source>
</reference>